<dbReference type="GO" id="GO:0016787">
    <property type="term" value="F:hydrolase activity"/>
    <property type="evidence" value="ECO:0007669"/>
    <property type="project" value="UniProtKB-KW"/>
</dbReference>
<keyword evidence="6 8" id="KW-0460">Magnesium</keyword>
<dbReference type="Pfam" id="PF01850">
    <property type="entry name" value="PIN"/>
    <property type="match status" value="1"/>
</dbReference>
<evidence type="ECO:0000256" key="1">
    <source>
        <dbReference type="ARBA" id="ARBA00001946"/>
    </source>
</evidence>
<dbReference type="InterPro" id="IPR002716">
    <property type="entry name" value="PIN_dom"/>
</dbReference>
<dbReference type="OrthoDB" id="9796690at2"/>
<dbReference type="GO" id="GO:0000287">
    <property type="term" value="F:magnesium ion binding"/>
    <property type="evidence" value="ECO:0007669"/>
    <property type="project" value="UniProtKB-UniRule"/>
</dbReference>
<dbReference type="GO" id="GO:0004519">
    <property type="term" value="F:endonuclease activity"/>
    <property type="evidence" value="ECO:0007669"/>
    <property type="project" value="UniProtKB-KW"/>
</dbReference>
<evidence type="ECO:0000259" key="9">
    <source>
        <dbReference type="Pfam" id="PF01850"/>
    </source>
</evidence>
<comment type="cofactor">
    <cofactor evidence="1 8">
        <name>Mg(2+)</name>
        <dbReference type="ChEBI" id="CHEBI:18420"/>
    </cofactor>
</comment>
<dbReference type="SUPFAM" id="SSF88723">
    <property type="entry name" value="PIN domain-like"/>
    <property type="match status" value="1"/>
</dbReference>
<dbReference type="RefSeq" id="WP_118931445.1">
    <property type="nucleotide sequence ID" value="NZ_CP061008.1"/>
</dbReference>
<organism evidence="10 11">
    <name type="scientific">Alcaligenes xylosoxydans xylosoxydans</name>
    <name type="common">Achromobacter xylosoxidans</name>
    <dbReference type="NCBI Taxonomy" id="85698"/>
    <lineage>
        <taxon>Bacteria</taxon>
        <taxon>Pseudomonadati</taxon>
        <taxon>Pseudomonadota</taxon>
        <taxon>Betaproteobacteria</taxon>
        <taxon>Burkholderiales</taxon>
        <taxon>Alcaligenaceae</taxon>
        <taxon>Achromobacter</taxon>
    </lineage>
</organism>
<comment type="similarity">
    <text evidence="7 8">Belongs to the PINc/VapC protein family.</text>
</comment>
<comment type="caution">
    <text evidence="10">The sequence shown here is derived from an EMBL/GenBank/DDBJ whole genome shotgun (WGS) entry which is preliminary data.</text>
</comment>
<keyword evidence="5 8" id="KW-0378">Hydrolase</keyword>
<keyword evidence="8" id="KW-0800">Toxin</keyword>
<evidence type="ECO:0000313" key="11">
    <source>
        <dbReference type="Proteomes" id="UP000285324"/>
    </source>
</evidence>
<evidence type="ECO:0000256" key="4">
    <source>
        <dbReference type="ARBA" id="ARBA00022723"/>
    </source>
</evidence>
<dbReference type="HAMAP" id="MF_00265">
    <property type="entry name" value="VapC_Nob1"/>
    <property type="match status" value="1"/>
</dbReference>
<dbReference type="CDD" id="cd18745">
    <property type="entry name" value="PIN_VapC4-5_FitB-like"/>
    <property type="match status" value="1"/>
</dbReference>
<dbReference type="EC" id="3.1.-.-" evidence="8"/>
<evidence type="ECO:0000256" key="3">
    <source>
        <dbReference type="ARBA" id="ARBA00022722"/>
    </source>
</evidence>
<evidence type="ECO:0000313" key="10">
    <source>
        <dbReference type="EMBL" id="RPJ93435.1"/>
    </source>
</evidence>
<dbReference type="InterPro" id="IPR029060">
    <property type="entry name" value="PIN-like_dom_sf"/>
</dbReference>
<evidence type="ECO:0000256" key="7">
    <source>
        <dbReference type="ARBA" id="ARBA00038093"/>
    </source>
</evidence>
<protein>
    <recommendedName>
        <fullName evidence="8">Ribonuclease VapC</fullName>
        <shortName evidence="8">RNase VapC</shortName>
        <ecNumber evidence="8">3.1.-.-</ecNumber>
    </recommendedName>
    <alternativeName>
        <fullName evidence="8">Toxin VapC</fullName>
    </alternativeName>
</protein>
<keyword evidence="2 8" id="KW-1277">Toxin-antitoxin system</keyword>
<dbReference type="Proteomes" id="UP000285324">
    <property type="component" value="Unassembled WGS sequence"/>
</dbReference>
<dbReference type="GO" id="GO:0090729">
    <property type="term" value="F:toxin activity"/>
    <property type="evidence" value="ECO:0007669"/>
    <property type="project" value="UniProtKB-KW"/>
</dbReference>
<gene>
    <name evidence="8 10" type="primary">vapC</name>
    <name evidence="10" type="ORF">DY367_01390</name>
</gene>
<feature type="domain" description="PIN" evidence="9">
    <location>
        <begin position="6"/>
        <end position="126"/>
    </location>
</feature>
<keyword evidence="3 8" id="KW-0540">Nuclease</keyword>
<comment type="function">
    <text evidence="8">Toxic component of a toxin-antitoxin (TA) system. An RNase.</text>
</comment>
<proteinExistence type="inferred from homology"/>
<evidence type="ECO:0000256" key="5">
    <source>
        <dbReference type="ARBA" id="ARBA00022801"/>
    </source>
</evidence>
<name>A0A424WJI7_ALCXX</name>
<evidence type="ECO:0000256" key="2">
    <source>
        <dbReference type="ARBA" id="ARBA00022649"/>
    </source>
</evidence>
<accession>A0A424WJI7</accession>
<dbReference type="InterPro" id="IPR022907">
    <property type="entry name" value="VapC_family"/>
</dbReference>
<dbReference type="AlphaFoldDB" id="A0A424WJI7"/>
<feature type="binding site" evidence="8">
    <location>
        <position position="8"/>
    </location>
    <ligand>
        <name>Mg(2+)</name>
        <dbReference type="ChEBI" id="CHEBI:18420"/>
    </ligand>
</feature>
<dbReference type="PANTHER" id="PTHR33653:SF1">
    <property type="entry name" value="RIBONUCLEASE VAPC2"/>
    <property type="match status" value="1"/>
</dbReference>
<dbReference type="PANTHER" id="PTHR33653">
    <property type="entry name" value="RIBONUCLEASE VAPC2"/>
    <property type="match status" value="1"/>
</dbReference>
<dbReference type="Gene3D" id="3.40.50.1010">
    <property type="entry name" value="5'-nuclease"/>
    <property type="match status" value="1"/>
</dbReference>
<evidence type="ECO:0000256" key="6">
    <source>
        <dbReference type="ARBA" id="ARBA00022842"/>
    </source>
</evidence>
<dbReference type="EMBL" id="QVXO01000002">
    <property type="protein sequence ID" value="RPJ93435.1"/>
    <property type="molecule type" value="Genomic_DNA"/>
</dbReference>
<keyword evidence="4 8" id="KW-0479">Metal-binding</keyword>
<dbReference type="NCBIfam" id="NF010285">
    <property type="entry name" value="PRK13725.1"/>
    <property type="match status" value="1"/>
</dbReference>
<feature type="binding site" evidence="8">
    <location>
        <position position="99"/>
    </location>
    <ligand>
        <name>Mg(2+)</name>
        <dbReference type="ChEBI" id="CHEBI:18420"/>
    </ligand>
</feature>
<evidence type="ECO:0000256" key="8">
    <source>
        <dbReference type="HAMAP-Rule" id="MF_00265"/>
    </source>
</evidence>
<dbReference type="GO" id="GO:0004540">
    <property type="term" value="F:RNA nuclease activity"/>
    <property type="evidence" value="ECO:0007669"/>
    <property type="project" value="InterPro"/>
</dbReference>
<reference evidence="10 11" key="1">
    <citation type="submission" date="2018-08" db="EMBL/GenBank/DDBJ databases">
        <title>Achromobacter xylosoxidans Genome sequencing and assembly.</title>
        <authorList>
            <person name="Wang R."/>
            <person name="Rensing C."/>
            <person name="Li Y."/>
        </authorList>
    </citation>
    <scope>NUCLEOTIDE SEQUENCE [LARGE SCALE GENOMIC DNA]</scope>
    <source>
        <strain evidence="10 11">GD003A</strain>
    </source>
</reference>
<dbReference type="InterPro" id="IPR050556">
    <property type="entry name" value="Type_II_TA_system_RNase"/>
</dbReference>
<keyword evidence="10" id="KW-0255">Endonuclease</keyword>
<sequence length="136" mass="14922">MPLKFVLDTNTCIFAIKNKPDAVQQAFNRRQGQLCISAITAMELAYGAEKSAAPSRNHAVVDGFLQRLEVLDYDHDAAADSGQLRAELARAGTPIGPYDAMIAGHTRSRGLVLVTNNTREFSRVPGLQLDDWTLKH</sequence>